<evidence type="ECO:0000256" key="1">
    <source>
        <dbReference type="ARBA" id="ARBA00022962"/>
    </source>
</evidence>
<dbReference type="AlphaFoldDB" id="A0A1M7P0K2"/>
<dbReference type="STRING" id="551987.SAMN05192549_104294"/>
<protein>
    <submittedName>
        <fullName evidence="3">Glutamine amidotransferase</fullName>
    </submittedName>
</protein>
<dbReference type="Gene3D" id="3.60.20.10">
    <property type="entry name" value="Glutamine Phosphoribosylpyrophosphate, subunit 1, domain 1"/>
    <property type="match status" value="1"/>
</dbReference>
<evidence type="ECO:0000259" key="2">
    <source>
        <dbReference type="PROSITE" id="PS51278"/>
    </source>
</evidence>
<name>A0A1M7P0K2_9BURK</name>
<accession>A0A1M7P0K2</accession>
<dbReference type="SUPFAM" id="SSF56235">
    <property type="entry name" value="N-terminal nucleophile aminohydrolases (Ntn hydrolases)"/>
    <property type="match status" value="1"/>
</dbReference>
<dbReference type="InterPro" id="IPR017932">
    <property type="entry name" value="GATase_2_dom"/>
</dbReference>
<dbReference type="OrthoDB" id="321954at2"/>
<dbReference type="Proteomes" id="UP000184339">
    <property type="component" value="Unassembled WGS sequence"/>
</dbReference>
<dbReference type="InterPro" id="IPR026869">
    <property type="entry name" value="EgtC-like"/>
</dbReference>
<reference evidence="4" key="1">
    <citation type="submission" date="2016-11" db="EMBL/GenBank/DDBJ databases">
        <authorList>
            <person name="Varghese N."/>
            <person name="Submissions S."/>
        </authorList>
    </citation>
    <scope>NUCLEOTIDE SEQUENCE [LARGE SCALE GENOMIC DNA]</scope>
    <source>
        <strain evidence="4">Sac-22</strain>
    </source>
</reference>
<gene>
    <name evidence="3" type="ORF">SAMN05192549_104294</name>
</gene>
<evidence type="ECO:0000313" key="3">
    <source>
        <dbReference type="EMBL" id="SHN09899.1"/>
    </source>
</evidence>
<evidence type="ECO:0000313" key="4">
    <source>
        <dbReference type="Proteomes" id="UP000184339"/>
    </source>
</evidence>
<feature type="domain" description="Glutamine amidotransferase type-2" evidence="2">
    <location>
        <begin position="2"/>
        <end position="268"/>
    </location>
</feature>
<dbReference type="GO" id="GO:0016740">
    <property type="term" value="F:transferase activity"/>
    <property type="evidence" value="ECO:0007669"/>
    <property type="project" value="UniProtKB-KW"/>
</dbReference>
<dbReference type="Pfam" id="PF13230">
    <property type="entry name" value="GATase_4"/>
    <property type="match status" value="1"/>
</dbReference>
<keyword evidence="4" id="KW-1185">Reference proteome</keyword>
<dbReference type="PANTHER" id="PTHR42824:SF1">
    <property type="entry name" value="GLUTAMINE AMIDOTRANSFERASE YAFJ-RELATED"/>
    <property type="match status" value="1"/>
</dbReference>
<dbReference type="EMBL" id="FRCX01000004">
    <property type="protein sequence ID" value="SHN09899.1"/>
    <property type="molecule type" value="Genomic_DNA"/>
</dbReference>
<dbReference type="RefSeq" id="WP_072784175.1">
    <property type="nucleotide sequence ID" value="NZ_FRCX01000004.1"/>
</dbReference>
<dbReference type="CDD" id="cd01908">
    <property type="entry name" value="YafJ"/>
    <property type="match status" value="1"/>
</dbReference>
<proteinExistence type="predicted"/>
<keyword evidence="3" id="KW-0808">Transferase</keyword>
<organism evidence="3 4">
    <name type="scientific">Duganella sacchari</name>
    <dbReference type="NCBI Taxonomy" id="551987"/>
    <lineage>
        <taxon>Bacteria</taxon>
        <taxon>Pseudomonadati</taxon>
        <taxon>Pseudomonadota</taxon>
        <taxon>Betaproteobacteria</taxon>
        <taxon>Burkholderiales</taxon>
        <taxon>Oxalobacteraceae</taxon>
        <taxon>Telluria group</taxon>
        <taxon>Duganella</taxon>
    </lineage>
</organism>
<dbReference type="PANTHER" id="PTHR42824">
    <property type="entry name" value="GLUTAMINE AMIDOTRANSFERASE"/>
    <property type="match status" value="1"/>
</dbReference>
<dbReference type="PROSITE" id="PS51278">
    <property type="entry name" value="GATASE_TYPE_2"/>
    <property type="match status" value="1"/>
</dbReference>
<keyword evidence="1 3" id="KW-0315">Glutamine amidotransferase</keyword>
<sequence>MCQLLAMSSNKPAAVDFSFAGFAERGGRTGEHKDGWGIALHTPNGCRLYTDYLPSIHSPLAAQFKQSPIKARNVVAHIRKATQGRVSLENSHPFTRELWGQTWSFAHNGDLQLFDPNPSLYAPWGDTDSERAFCHLLSGLALRFDSPPERHVLYAAVETLAGEIAAYGTFNFILSNGDLLFAHCSTDLHYVVREYPFSVAHLIDCDLSIDFSRHNHLDDRIAVIATHPLTSNEAWTRLEAGALKLFVNGEEVGAAPARDAEFRLAMCY</sequence>
<dbReference type="InterPro" id="IPR029055">
    <property type="entry name" value="Ntn_hydrolases_N"/>
</dbReference>